<dbReference type="Proteomes" id="UP000245383">
    <property type="component" value="Unassembled WGS sequence"/>
</dbReference>
<comment type="caution">
    <text evidence="1">The sequence shown here is derived from an EMBL/GenBank/DDBJ whole genome shotgun (WGS) entry which is preliminary data.</text>
</comment>
<protein>
    <submittedName>
        <fullName evidence="1">Uncharacterized protein</fullName>
    </submittedName>
</protein>
<name>A0A2T9YNU9_9FUNG</name>
<organism evidence="1 2">
    <name type="scientific">Smittium simulii</name>
    <dbReference type="NCBI Taxonomy" id="133385"/>
    <lineage>
        <taxon>Eukaryota</taxon>
        <taxon>Fungi</taxon>
        <taxon>Fungi incertae sedis</taxon>
        <taxon>Zoopagomycota</taxon>
        <taxon>Kickxellomycotina</taxon>
        <taxon>Harpellomycetes</taxon>
        <taxon>Harpellales</taxon>
        <taxon>Legeriomycetaceae</taxon>
        <taxon>Smittium</taxon>
    </lineage>
</organism>
<dbReference type="EMBL" id="MBFR01000105">
    <property type="protein sequence ID" value="PVU93989.1"/>
    <property type="molecule type" value="Genomic_DNA"/>
</dbReference>
<keyword evidence="2" id="KW-1185">Reference proteome</keyword>
<evidence type="ECO:0000313" key="1">
    <source>
        <dbReference type="EMBL" id="PVU93989.1"/>
    </source>
</evidence>
<sequence>MYDLPINSDKANTAGGGAAKISTFKSKYKRPRPENFLLVGIAENLVIRIMSVELKSQLNSRQGKNNNSSDQMGIVCPNATHFLRLETNNLQRLQRANIIAQILPTPKKSYSNDASSLKLIRATHGVTGNAALTVISIDLAKNLGLEIEWENKRIVKTASEDNITVYRCPQVNLEFETFTSKCDIYAIEPPQQDLFLL</sequence>
<gene>
    <name evidence="1" type="ORF">BB561_002893</name>
</gene>
<dbReference type="AlphaFoldDB" id="A0A2T9YNU9"/>
<proteinExistence type="predicted"/>
<accession>A0A2T9YNU9</accession>
<evidence type="ECO:0000313" key="2">
    <source>
        <dbReference type="Proteomes" id="UP000245383"/>
    </source>
</evidence>
<reference evidence="1 2" key="1">
    <citation type="journal article" date="2018" name="MBio">
        <title>Comparative Genomics Reveals the Core Gene Toolbox for the Fungus-Insect Symbiosis.</title>
        <authorList>
            <person name="Wang Y."/>
            <person name="Stata M."/>
            <person name="Wang W."/>
            <person name="Stajich J.E."/>
            <person name="White M.M."/>
            <person name="Moncalvo J.M."/>
        </authorList>
    </citation>
    <scope>NUCLEOTIDE SEQUENCE [LARGE SCALE GENOMIC DNA]</scope>
    <source>
        <strain evidence="1 2">SWE-8-4</strain>
    </source>
</reference>